<comment type="caution">
    <text evidence="2">The sequence shown here is derived from an EMBL/GenBank/DDBJ whole genome shotgun (WGS) entry which is preliminary data.</text>
</comment>
<evidence type="ECO:0000256" key="1">
    <source>
        <dbReference type="SAM" id="Phobius"/>
    </source>
</evidence>
<proteinExistence type="predicted"/>
<keyword evidence="1" id="KW-0472">Membrane</keyword>
<dbReference type="STRING" id="1797716.A3D07_04495"/>
<evidence type="ECO:0000313" key="2">
    <source>
        <dbReference type="EMBL" id="OGD92229.1"/>
    </source>
</evidence>
<organism evidence="2 3">
    <name type="scientific">Candidatus Curtissbacteria bacterium RIFCSPHIGHO2_02_FULL_42_15</name>
    <dbReference type="NCBI Taxonomy" id="1797716"/>
    <lineage>
        <taxon>Bacteria</taxon>
        <taxon>Candidatus Curtissiibacteriota</taxon>
    </lineage>
</organism>
<evidence type="ECO:0000313" key="3">
    <source>
        <dbReference type="Proteomes" id="UP000177124"/>
    </source>
</evidence>
<keyword evidence="1" id="KW-0812">Transmembrane</keyword>
<gene>
    <name evidence="2" type="ORF">A3D07_04495</name>
</gene>
<dbReference type="EMBL" id="MFBF01000002">
    <property type="protein sequence ID" value="OGD92229.1"/>
    <property type="molecule type" value="Genomic_DNA"/>
</dbReference>
<name>A0A1F5GK93_9BACT</name>
<accession>A0A1F5GK93</accession>
<sequence length="303" mass="35404">MSINLEDYIRESFIKGLKKPQIEASLLQSGWTKEQIEDAFERIEFSQKEFIERHRKSIIPSKKFFAGLVKLIVIIFVITTVLGGLFYVYLHSGANGYREELFENYGFSTKAKWRLRLTTFFSIPELKNKHLPRTFTHSQANLSSRVITSGSANDELAIHEISHMIWYDATKNNRQLRVDLIKDLYKITYLNDEEFKDASKFAKGNLIAWCKCPNEENIEPDKTDDGHLYVMVNVYTMGKFKDGKRKLPQFMWKYPELTFSGNVNITPCYETNSCEHFKPVEDSNKLEELWKQYKSVETTKTPS</sequence>
<protein>
    <submittedName>
        <fullName evidence="2">Uncharacterized protein</fullName>
    </submittedName>
</protein>
<dbReference type="AlphaFoldDB" id="A0A1F5GK93"/>
<reference evidence="2 3" key="1">
    <citation type="journal article" date="2016" name="Nat. Commun.">
        <title>Thousands of microbial genomes shed light on interconnected biogeochemical processes in an aquifer system.</title>
        <authorList>
            <person name="Anantharaman K."/>
            <person name="Brown C.T."/>
            <person name="Hug L.A."/>
            <person name="Sharon I."/>
            <person name="Castelle C.J."/>
            <person name="Probst A.J."/>
            <person name="Thomas B.C."/>
            <person name="Singh A."/>
            <person name="Wilkins M.J."/>
            <person name="Karaoz U."/>
            <person name="Brodie E.L."/>
            <person name="Williams K.H."/>
            <person name="Hubbard S.S."/>
            <person name="Banfield J.F."/>
        </authorList>
    </citation>
    <scope>NUCLEOTIDE SEQUENCE [LARGE SCALE GENOMIC DNA]</scope>
</reference>
<keyword evidence="1" id="KW-1133">Transmembrane helix</keyword>
<feature type="transmembrane region" description="Helical" evidence="1">
    <location>
        <begin position="64"/>
        <end position="90"/>
    </location>
</feature>
<dbReference type="Proteomes" id="UP000177124">
    <property type="component" value="Unassembled WGS sequence"/>
</dbReference>